<feature type="compositionally biased region" description="Polar residues" evidence="1">
    <location>
        <begin position="87"/>
        <end position="102"/>
    </location>
</feature>
<feature type="compositionally biased region" description="Basic and acidic residues" evidence="1">
    <location>
        <begin position="61"/>
        <end position="78"/>
    </location>
</feature>
<reference evidence="2 3" key="1">
    <citation type="submission" date="2019-02" db="EMBL/GenBank/DDBJ databases">
        <title>Deep-cultivation of Planctomycetes and their phenomic and genomic characterization uncovers novel biology.</title>
        <authorList>
            <person name="Wiegand S."/>
            <person name="Jogler M."/>
            <person name="Boedeker C."/>
            <person name="Pinto D."/>
            <person name="Vollmers J."/>
            <person name="Rivas-Marin E."/>
            <person name="Kohn T."/>
            <person name="Peeters S.H."/>
            <person name="Heuer A."/>
            <person name="Rast P."/>
            <person name="Oberbeckmann S."/>
            <person name="Bunk B."/>
            <person name="Jeske O."/>
            <person name="Meyerdierks A."/>
            <person name="Storesund J.E."/>
            <person name="Kallscheuer N."/>
            <person name="Luecker S."/>
            <person name="Lage O.M."/>
            <person name="Pohl T."/>
            <person name="Merkel B.J."/>
            <person name="Hornburger P."/>
            <person name="Mueller R.-W."/>
            <person name="Bruemmer F."/>
            <person name="Labrenz M."/>
            <person name="Spormann A.M."/>
            <person name="Op den Camp H."/>
            <person name="Overmann J."/>
            <person name="Amann R."/>
            <person name="Jetten M.S.M."/>
            <person name="Mascher T."/>
            <person name="Medema M.H."/>
            <person name="Devos D.P."/>
            <person name="Kaster A.-K."/>
            <person name="Ovreas L."/>
            <person name="Rohde M."/>
            <person name="Galperin M.Y."/>
            <person name="Jogler C."/>
        </authorList>
    </citation>
    <scope>NUCLEOTIDE SEQUENCE [LARGE SCALE GENOMIC DNA]</scope>
    <source>
        <strain evidence="2 3">K22_7</strain>
    </source>
</reference>
<feature type="compositionally biased region" description="Low complexity" evidence="1">
    <location>
        <begin position="8"/>
        <end position="22"/>
    </location>
</feature>
<dbReference type="EMBL" id="CP036525">
    <property type="protein sequence ID" value="QDT06639.1"/>
    <property type="molecule type" value="Genomic_DNA"/>
</dbReference>
<evidence type="ECO:0000313" key="2">
    <source>
        <dbReference type="EMBL" id="QDT06639.1"/>
    </source>
</evidence>
<gene>
    <name evidence="2" type="ORF">K227x_50550</name>
</gene>
<sequence length="112" mass="11328">MNINPTPAAASVAGVSRAVAKGGESEKQATDATNKLAASETPGGNHAELSEIDKGSPTGDRGGDGRQDLDTFEGHDDESQNSDDNGETGSSDIAATAKQPTTDADGHLDFEA</sequence>
<evidence type="ECO:0000313" key="3">
    <source>
        <dbReference type="Proteomes" id="UP000318538"/>
    </source>
</evidence>
<accession>A0A517NHM3</accession>
<dbReference type="KEGG" id="rlc:K227x_50550"/>
<proteinExistence type="predicted"/>
<feature type="region of interest" description="Disordered" evidence="1">
    <location>
        <begin position="1"/>
        <end position="112"/>
    </location>
</feature>
<protein>
    <submittedName>
        <fullName evidence="2">Uncharacterized protein</fullName>
    </submittedName>
</protein>
<dbReference type="Proteomes" id="UP000318538">
    <property type="component" value="Chromosome"/>
</dbReference>
<name>A0A517NHM3_9BACT</name>
<dbReference type="AlphaFoldDB" id="A0A517NHM3"/>
<keyword evidence="3" id="KW-1185">Reference proteome</keyword>
<evidence type="ECO:0000256" key="1">
    <source>
        <dbReference type="SAM" id="MobiDB-lite"/>
    </source>
</evidence>
<organism evidence="2 3">
    <name type="scientific">Rubripirellula lacrimiformis</name>
    <dbReference type="NCBI Taxonomy" id="1930273"/>
    <lineage>
        <taxon>Bacteria</taxon>
        <taxon>Pseudomonadati</taxon>
        <taxon>Planctomycetota</taxon>
        <taxon>Planctomycetia</taxon>
        <taxon>Pirellulales</taxon>
        <taxon>Pirellulaceae</taxon>
        <taxon>Rubripirellula</taxon>
    </lineage>
</organism>
<dbReference type="RefSeq" id="WP_145173545.1">
    <property type="nucleotide sequence ID" value="NZ_CP036525.1"/>
</dbReference>